<keyword evidence="2" id="KW-1185">Reference proteome</keyword>
<comment type="caution">
    <text evidence="1">The sequence shown here is derived from an EMBL/GenBank/DDBJ whole genome shotgun (WGS) entry which is preliminary data.</text>
</comment>
<gene>
    <name evidence="1" type="ORF">GCM10009821_05650</name>
</gene>
<dbReference type="EMBL" id="BAAAPY010000001">
    <property type="protein sequence ID" value="GAA2071009.1"/>
    <property type="molecule type" value="Genomic_DNA"/>
</dbReference>
<accession>A0ABN2VSU6</accession>
<evidence type="ECO:0000313" key="2">
    <source>
        <dbReference type="Proteomes" id="UP001501480"/>
    </source>
</evidence>
<name>A0ABN2VSU6_9ACTN</name>
<sequence length="82" mass="8636">MCGPNQRIRAGVKVRLTATVTAIQIAIGGPVVAKMARSVKPRQMAPRMTVAAEASSAGPTRERACQVFCVSAGQRWGLIRSG</sequence>
<protein>
    <submittedName>
        <fullName evidence="1">Uncharacterized protein</fullName>
    </submittedName>
</protein>
<organism evidence="1 2">
    <name type="scientific">Aeromicrobium halocynthiae</name>
    <dbReference type="NCBI Taxonomy" id="560557"/>
    <lineage>
        <taxon>Bacteria</taxon>
        <taxon>Bacillati</taxon>
        <taxon>Actinomycetota</taxon>
        <taxon>Actinomycetes</taxon>
        <taxon>Propionibacteriales</taxon>
        <taxon>Nocardioidaceae</taxon>
        <taxon>Aeromicrobium</taxon>
    </lineage>
</organism>
<evidence type="ECO:0000313" key="1">
    <source>
        <dbReference type="EMBL" id="GAA2071009.1"/>
    </source>
</evidence>
<dbReference type="Proteomes" id="UP001501480">
    <property type="component" value="Unassembled WGS sequence"/>
</dbReference>
<proteinExistence type="predicted"/>
<reference evidence="1 2" key="1">
    <citation type="journal article" date="2019" name="Int. J. Syst. Evol. Microbiol.">
        <title>The Global Catalogue of Microorganisms (GCM) 10K type strain sequencing project: providing services to taxonomists for standard genome sequencing and annotation.</title>
        <authorList>
            <consortium name="The Broad Institute Genomics Platform"/>
            <consortium name="The Broad Institute Genome Sequencing Center for Infectious Disease"/>
            <person name="Wu L."/>
            <person name="Ma J."/>
        </authorList>
    </citation>
    <scope>NUCLEOTIDE SEQUENCE [LARGE SCALE GENOMIC DNA]</scope>
    <source>
        <strain evidence="1 2">JCM 15749</strain>
    </source>
</reference>